<protein>
    <recommendedName>
        <fullName evidence="5">Periplasmic binding protein domain-containing protein</fullName>
    </recommendedName>
</protein>
<feature type="region of interest" description="Disordered" evidence="4">
    <location>
        <begin position="1"/>
        <end position="42"/>
    </location>
</feature>
<evidence type="ECO:0000256" key="2">
    <source>
        <dbReference type="ARBA" id="ARBA00007639"/>
    </source>
</evidence>
<dbReference type="Gene3D" id="3.40.50.2300">
    <property type="match status" value="2"/>
</dbReference>
<dbReference type="InterPro" id="IPR025997">
    <property type="entry name" value="SBP_2_dom"/>
</dbReference>
<dbReference type="GO" id="GO:0030313">
    <property type="term" value="C:cell envelope"/>
    <property type="evidence" value="ECO:0007669"/>
    <property type="project" value="UniProtKB-SubCell"/>
</dbReference>
<gene>
    <name evidence="6" type="ORF">ADM99_01895</name>
</gene>
<dbReference type="PANTHER" id="PTHR46847">
    <property type="entry name" value="D-ALLOSE-BINDING PERIPLASMIC PROTEIN-RELATED"/>
    <property type="match status" value="1"/>
</dbReference>
<evidence type="ECO:0000313" key="6">
    <source>
        <dbReference type="EMBL" id="KPL74087.1"/>
    </source>
</evidence>
<organism evidence="6 7">
    <name type="scientific">Leptolinea tardivitalis</name>
    <dbReference type="NCBI Taxonomy" id="229920"/>
    <lineage>
        <taxon>Bacteria</taxon>
        <taxon>Bacillati</taxon>
        <taxon>Chloroflexota</taxon>
        <taxon>Anaerolineae</taxon>
        <taxon>Anaerolineales</taxon>
        <taxon>Anaerolineaceae</taxon>
        <taxon>Leptolinea</taxon>
    </lineage>
</organism>
<evidence type="ECO:0000256" key="1">
    <source>
        <dbReference type="ARBA" id="ARBA00004196"/>
    </source>
</evidence>
<keyword evidence="3" id="KW-0732">Signal</keyword>
<dbReference type="Proteomes" id="UP000050430">
    <property type="component" value="Unassembled WGS sequence"/>
</dbReference>
<comment type="subcellular location">
    <subcellularLocation>
        <location evidence="1">Cell envelope</location>
    </subcellularLocation>
</comment>
<feature type="domain" description="Periplasmic binding protein" evidence="5">
    <location>
        <begin position="62"/>
        <end position="308"/>
    </location>
</feature>
<comment type="similarity">
    <text evidence="2">Belongs to the bacterial solute-binding protein 2 family.</text>
</comment>
<dbReference type="Pfam" id="PF13407">
    <property type="entry name" value="Peripla_BP_4"/>
    <property type="match status" value="1"/>
</dbReference>
<dbReference type="EMBL" id="LGCK01000004">
    <property type="protein sequence ID" value="KPL74087.1"/>
    <property type="molecule type" value="Genomic_DNA"/>
</dbReference>
<dbReference type="AlphaFoldDB" id="A0A0P6XXY3"/>
<evidence type="ECO:0000256" key="4">
    <source>
        <dbReference type="SAM" id="MobiDB-lite"/>
    </source>
</evidence>
<accession>A0A0P6XXY3</accession>
<feature type="compositionally biased region" description="Low complexity" evidence="4">
    <location>
        <begin position="28"/>
        <end position="39"/>
    </location>
</feature>
<proteinExistence type="inferred from homology"/>
<dbReference type="PANTHER" id="PTHR46847:SF3">
    <property type="entry name" value="GALACTOFURANOSE-BINDING PROTEIN YTFQ"/>
    <property type="match status" value="1"/>
</dbReference>
<name>A0A0P6XXY3_9CHLR</name>
<evidence type="ECO:0000259" key="5">
    <source>
        <dbReference type="Pfam" id="PF13407"/>
    </source>
</evidence>
<dbReference type="PATRIC" id="fig|229920.5.peg.3295"/>
<reference evidence="6 7" key="1">
    <citation type="submission" date="2015-07" db="EMBL/GenBank/DDBJ databases">
        <title>Genome sequence of Leptolinea tardivitalis DSM 16556.</title>
        <authorList>
            <person name="Hemp J."/>
            <person name="Ward L.M."/>
            <person name="Pace L.A."/>
            <person name="Fischer W.W."/>
        </authorList>
    </citation>
    <scope>NUCLEOTIDE SEQUENCE [LARGE SCALE GENOMIC DNA]</scope>
    <source>
        <strain evidence="6 7">YMTK-2</strain>
    </source>
</reference>
<comment type="caution">
    <text evidence="6">The sequence shown here is derived from an EMBL/GenBank/DDBJ whole genome shotgun (WGS) entry which is preliminary data.</text>
</comment>
<keyword evidence="7" id="KW-1185">Reference proteome</keyword>
<evidence type="ECO:0000256" key="3">
    <source>
        <dbReference type="ARBA" id="ARBA00022729"/>
    </source>
</evidence>
<dbReference type="CDD" id="cd06309">
    <property type="entry name" value="PBP1_galactofuranose_YtfQ-like"/>
    <property type="match status" value="1"/>
</dbReference>
<dbReference type="SUPFAM" id="SSF53822">
    <property type="entry name" value="Periplasmic binding protein-like I"/>
    <property type="match status" value="1"/>
</dbReference>
<dbReference type="GO" id="GO:0030246">
    <property type="term" value="F:carbohydrate binding"/>
    <property type="evidence" value="ECO:0007669"/>
    <property type="project" value="UniProtKB-ARBA"/>
</dbReference>
<dbReference type="InterPro" id="IPR028082">
    <property type="entry name" value="Peripla_BP_I"/>
</dbReference>
<sequence length="335" mass="35563">MVACAAPATPAPAAPAAAEPAKVEPTKAPEAAAPAAAEPTKAEKKEFTYSTMTMCYPQLGAESDWRTANTASFKETAGELGVRLIFSDAQQKQENQISAMRACIQQGVDIIALPPVVEDGWDAVLQEAKDAGIPVIIVDRSVKADKSMYAAHIGSNMVQEGEKAGNEMNKLLPDGGKIVELSGTTGSGAATGRAEGFRKTLNKNIEIIDSQTGNFTRAEGKPVMEAFLKKYGKDIKGAFIHNDDMAIGAIEAIKAAGFKPGDIKIVSVDGTRGGFQAMVDGWVQADVECNPLLGPQTMELALNILNGKPFDAETLTKEEVYYPDKAAELLPSRKY</sequence>
<dbReference type="STRING" id="229920.ADM99_01895"/>
<evidence type="ECO:0000313" key="7">
    <source>
        <dbReference type="Proteomes" id="UP000050430"/>
    </source>
</evidence>